<reference evidence="2 3" key="1">
    <citation type="journal article" date="2015" name="Genome Biol. Evol.">
        <title>Phylogenomic analyses indicate that early fungi evolved digesting cell walls of algal ancestors of land plants.</title>
        <authorList>
            <person name="Chang Y."/>
            <person name="Wang S."/>
            <person name="Sekimoto S."/>
            <person name="Aerts A.L."/>
            <person name="Choi C."/>
            <person name="Clum A."/>
            <person name="LaButti K.M."/>
            <person name="Lindquist E.A."/>
            <person name="Yee Ngan C."/>
            <person name="Ohm R.A."/>
            <person name="Salamov A.A."/>
            <person name="Grigoriev I.V."/>
            <person name="Spatafora J.W."/>
            <person name="Berbee M.L."/>
        </authorList>
    </citation>
    <scope>NUCLEOTIDE SEQUENCE [LARGE SCALE GENOMIC DNA]</scope>
    <source>
        <strain evidence="2 3">JEL478</strain>
    </source>
</reference>
<accession>A0A139A4X2</accession>
<feature type="region of interest" description="Disordered" evidence="1">
    <location>
        <begin position="350"/>
        <end position="375"/>
    </location>
</feature>
<gene>
    <name evidence="2" type="ORF">M427DRAFT_47031</name>
</gene>
<dbReference type="EMBL" id="KQ965799">
    <property type="protein sequence ID" value="KXS11678.1"/>
    <property type="molecule type" value="Genomic_DNA"/>
</dbReference>
<organism evidence="2 3">
    <name type="scientific">Gonapodya prolifera (strain JEL478)</name>
    <name type="common">Monoblepharis prolifera</name>
    <dbReference type="NCBI Taxonomy" id="1344416"/>
    <lineage>
        <taxon>Eukaryota</taxon>
        <taxon>Fungi</taxon>
        <taxon>Fungi incertae sedis</taxon>
        <taxon>Chytridiomycota</taxon>
        <taxon>Chytridiomycota incertae sedis</taxon>
        <taxon>Monoblepharidomycetes</taxon>
        <taxon>Monoblepharidales</taxon>
        <taxon>Gonapodyaceae</taxon>
        <taxon>Gonapodya</taxon>
    </lineage>
</organism>
<keyword evidence="3" id="KW-1185">Reference proteome</keyword>
<protein>
    <submittedName>
        <fullName evidence="2">Uncharacterized protein</fullName>
    </submittedName>
</protein>
<evidence type="ECO:0000313" key="2">
    <source>
        <dbReference type="EMBL" id="KXS11678.1"/>
    </source>
</evidence>
<name>A0A139A4X2_GONPJ</name>
<proteinExistence type="predicted"/>
<dbReference type="AlphaFoldDB" id="A0A139A4X2"/>
<sequence>MDPDHDEGICNTLLGEGAKGAGVHYQLKQDNLHFHSEQTKFTVKVFFRLHNEVLQDLQMLHVLHKVLQLCQQQHQAEDVLALEGQAKLTVIYSGHAIANTLTFTAHMYSDLVMKVFQRDRVQLHGDQKINCYFRGPGKEWKSLAALAGVKEWSNYVDGREVAEAYCGFAKLIPALQEVLEEQYAHQLTHGKVFTKVKSLLKILFNQIPDKDGFGAVVVVKPGLLPESNKVLPTYQSKVTQSPLIAVSAVLCILAVASKVVNPNIGVTNRIKKDAAEITELMRLFGPVKSMLELGCMGIPVAFFAYQAAPRSLAMAAVTEAMYTRPKSTASEWATTSTDLETAFGIVSSTGSLTTQGASDGEGMDNDDSELSEDEP</sequence>
<dbReference type="Proteomes" id="UP000070544">
    <property type="component" value="Unassembled WGS sequence"/>
</dbReference>
<feature type="compositionally biased region" description="Acidic residues" evidence="1">
    <location>
        <begin position="361"/>
        <end position="375"/>
    </location>
</feature>
<evidence type="ECO:0000256" key="1">
    <source>
        <dbReference type="SAM" id="MobiDB-lite"/>
    </source>
</evidence>
<evidence type="ECO:0000313" key="3">
    <source>
        <dbReference type="Proteomes" id="UP000070544"/>
    </source>
</evidence>